<evidence type="ECO:0008006" key="3">
    <source>
        <dbReference type="Google" id="ProtNLM"/>
    </source>
</evidence>
<dbReference type="EMBL" id="KV878346">
    <property type="protein sequence ID" value="OJJ44976.1"/>
    <property type="molecule type" value="Genomic_DNA"/>
</dbReference>
<dbReference type="RefSeq" id="XP_022579486.1">
    <property type="nucleotide sequence ID" value="XM_022728312.1"/>
</dbReference>
<organism evidence="1 2">
    <name type="scientific">Penicilliopsis zonata CBS 506.65</name>
    <dbReference type="NCBI Taxonomy" id="1073090"/>
    <lineage>
        <taxon>Eukaryota</taxon>
        <taxon>Fungi</taxon>
        <taxon>Dikarya</taxon>
        <taxon>Ascomycota</taxon>
        <taxon>Pezizomycotina</taxon>
        <taxon>Eurotiomycetes</taxon>
        <taxon>Eurotiomycetidae</taxon>
        <taxon>Eurotiales</taxon>
        <taxon>Aspergillaceae</taxon>
        <taxon>Penicilliopsis</taxon>
    </lineage>
</organism>
<dbReference type="Proteomes" id="UP000184188">
    <property type="component" value="Unassembled WGS sequence"/>
</dbReference>
<dbReference type="GeneID" id="34614776"/>
<dbReference type="PANTHER" id="PTHR35179:SF2">
    <property type="entry name" value="START DOMAIN-CONTAINING PROTEIN"/>
    <property type="match status" value="1"/>
</dbReference>
<sequence length="390" mass="43980">PSPPLGEILATISETDLIEAFSLEDVSTKIEDCETVASFNWLNRADPTIVVPGEPPAWSPLDTPRKLSEDSGQYFRDQNAARLPSYPLQPAVESILLEEPTFPTTEVDIVACGSTLGNLLRFVRKVDKPFRMLVEVVGSTVFFIRRENTPTELIQGVYGYGHTFPEAYTTWAPEVKGSESSQRIIQYSFGGAKCLVRFEADGYHPEMVSGSETESSLIQPTNEEKEDMEASENSLLATLSGASIGMHLPKSSTLILRPGGRHISQEAVFDLKTRTIKKVDTDVVGEELPRLWISQIPNFILAFHNRGVFEEIRKIDTRQRVQEWERENKPTLCQFASLLNKIIRFARGCEEERFELRRTEGSNTLELRRQCDDACRALPEHLVARWTTET</sequence>
<feature type="non-terminal residue" evidence="1">
    <location>
        <position position="1"/>
    </location>
</feature>
<name>A0A1L9SCS1_9EURO</name>
<protein>
    <recommendedName>
        <fullName evidence="3">Geranylgeranyl pyrophosphate synthetase</fullName>
    </recommendedName>
</protein>
<dbReference type="AlphaFoldDB" id="A0A1L9SCS1"/>
<proteinExistence type="predicted"/>
<gene>
    <name evidence="1" type="ORF">ASPZODRAFT_39994</name>
</gene>
<dbReference type="PANTHER" id="PTHR35179">
    <property type="entry name" value="PROTEIN CBG02620"/>
    <property type="match status" value="1"/>
</dbReference>
<dbReference type="VEuPathDB" id="FungiDB:ASPZODRAFT_39994"/>
<dbReference type="STRING" id="1073090.A0A1L9SCS1"/>
<dbReference type="OrthoDB" id="5393654at2759"/>
<evidence type="ECO:0000313" key="2">
    <source>
        <dbReference type="Proteomes" id="UP000184188"/>
    </source>
</evidence>
<accession>A0A1L9SCS1</accession>
<evidence type="ECO:0000313" key="1">
    <source>
        <dbReference type="EMBL" id="OJJ44976.1"/>
    </source>
</evidence>
<reference evidence="2" key="1">
    <citation type="journal article" date="2017" name="Genome Biol.">
        <title>Comparative genomics reveals high biological diversity and specific adaptations in the industrially and medically important fungal genus Aspergillus.</title>
        <authorList>
            <person name="de Vries R.P."/>
            <person name="Riley R."/>
            <person name="Wiebenga A."/>
            <person name="Aguilar-Osorio G."/>
            <person name="Amillis S."/>
            <person name="Uchima C.A."/>
            <person name="Anderluh G."/>
            <person name="Asadollahi M."/>
            <person name="Askin M."/>
            <person name="Barry K."/>
            <person name="Battaglia E."/>
            <person name="Bayram O."/>
            <person name="Benocci T."/>
            <person name="Braus-Stromeyer S.A."/>
            <person name="Caldana C."/>
            <person name="Canovas D."/>
            <person name="Cerqueira G.C."/>
            <person name="Chen F."/>
            <person name="Chen W."/>
            <person name="Choi C."/>
            <person name="Clum A."/>
            <person name="Dos Santos R.A."/>
            <person name="Damasio A.R."/>
            <person name="Diallinas G."/>
            <person name="Emri T."/>
            <person name="Fekete E."/>
            <person name="Flipphi M."/>
            <person name="Freyberg S."/>
            <person name="Gallo A."/>
            <person name="Gournas C."/>
            <person name="Habgood R."/>
            <person name="Hainaut M."/>
            <person name="Harispe M.L."/>
            <person name="Henrissat B."/>
            <person name="Hilden K.S."/>
            <person name="Hope R."/>
            <person name="Hossain A."/>
            <person name="Karabika E."/>
            <person name="Karaffa L."/>
            <person name="Karanyi Z."/>
            <person name="Krasevec N."/>
            <person name="Kuo A."/>
            <person name="Kusch H."/>
            <person name="LaButti K."/>
            <person name="Lagendijk E.L."/>
            <person name="Lapidus A."/>
            <person name="Levasseur A."/>
            <person name="Lindquist E."/>
            <person name="Lipzen A."/>
            <person name="Logrieco A.F."/>
            <person name="MacCabe A."/>
            <person name="Maekelae M.R."/>
            <person name="Malavazi I."/>
            <person name="Melin P."/>
            <person name="Meyer V."/>
            <person name="Mielnichuk N."/>
            <person name="Miskei M."/>
            <person name="Molnar A.P."/>
            <person name="Mule G."/>
            <person name="Ngan C.Y."/>
            <person name="Orejas M."/>
            <person name="Orosz E."/>
            <person name="Ouedraogo J.P."/>
            <person name="Overkamp K.M."/>
            <person name="Park H.-S."/>
            <person name="Perrone G."/>
            <person name="Piumi F."/>
            <person name="Punt P.J."/>
            <person name="Ram A.F."/>
            <person name="Ramon A."/>
            <person name="Rauscher S."/>
            <person name="Record E."/>
            <person name="Riano-Pachon D.M."/>
            <person name="Robert V."/>
            <person name="Roehrig J."/>
            <person name="Ruller R."/>
            <person name="Salamov A."/>
            <person name="Salih N.S."/>
            <person name="Samson R.A."/>
            <person name="Sandor E."/>
            <person name="Sanguinetti M."/>
            <person name="Schuetze T."/>
            <person name="Sepcic K."/>
            <person name="Shelest E."/>
            <person name="Sherlock G."/>
            <person name="Sophianopoulou V."/>
            <person name="Squina F.M."/>
            <person name="Sun H."/>
            <person name="Susca A."/>
            <person name="Todd R.B."/>
            <person name="Tsang A."/>
            <person name="Unkles S.E."/>
            <person name="van de Wiele N."/>
            <person name="van Rossen-Uffink D."/>
            <person name="Oliveira J.V."/>
            <person name="Vesth T.C."/>
            <person name="Visser J."/>
            <person name="Yu J.-H."/>
            <person name="Zhou M."/>
            <person name="Andersen M.R."/>
            <person name="Archer D.B."/>
            <person name="Baker S.E."/>
            <person name="Benoit I."/>
            <person name="Brakhage A.A."/>
            <person name="Braus G.H."/>
            <person name="Fischer R."/>
            <person name="Frisvad J.C."/>
            <person name="Goldman G.H."/>
            <person name="Houbraken J."/>
            <person name="Oakley B."/>
            <person name="Pocsi I."/>
            <person name="Scazzocchio C."/>
            <person name="Seiboth B."/>
            <person name="vanKuyk P.A."/>
            <person name="Wortman J."/>
            <person name="Dyer P.S."/>
            <person name="Grigoriev I.V."/>
        </authorList>
    </citation>
    <scope>NUCLEOTIDE SEQUENCE [LARGE SCALE GENOMIC DNA]</scope>
    <source>
        <strain evidence="2">CBS 506.65</strain>
    </source>
</reference>
<feature type="non-terminal residue" evidence="1">
    <location>
        <position position="390"/>
    </location>
</feature>
<keyword evidence="2" id="KW-1185">Reference proteome</keyword>